<dbReference type="Proteomes" id="UP001207918">
    <property type="component" value="Unassembled WGS sequence"/>
</dbReference>
<organism evidence="5 6">
    <name type="scientific">Fodinibius salsisoli</name>
    <dbReference type="NCBI Taxonomy" id="2820877"/>
    <lineage>
        <taxon>Bacteria</taxon>
        <taxon>Pseudomonadati</taxon>
        <taxon>Balneolota</taxon>
        <taxon>Balneolia</taxon>
        <taxon>Balneolales</taxon>
        <taxon>Balneolaceae</taxon>
        <taxon>Fodinibius</taxon>
    </lineage>
</organism>
<feature type="domain" description="FecR protein" evidence="3">
    <location>
        <begin position="91"/>
        <end position="184"/>
    </location>
</feature>
<evidence type="ECO:0000256" key="2">
    <source>
        <dbReference type="SAM" id="Phobius"/>
    </source>
</evidence>
<dbReference type="Pfam" id="PF04773">
    <property type="entry name" value="FecR"/>
    <property type="match status" value="1"/>
</dbReference>
<dbReference type="RefSeq" id="WP_265766115.1">
    <property type="nucleotide sequence ID" value="NZ_JAGGJA010000006.1"/>
</dbReference>
<dbReference type="PANTHER" id="PTHR30273">
    <property type="entry name" value="PERIPLASMIC SIGNAL SENSOR AND SIGMA FACTOR ACTIVATOR FECR-RELATED"/>
    <property type="match status" value="1"/>
</dbReference>
<name>A0ABT3PN33_9BACT</name>
<dbReference type="PANTHER" id="PTHR30273:SF2">
    <property type="entry name" value="PROTEIN FECR"/>
    <property type="match status" value="1"/>
</dbReference>
<evidence type="ECO:0000259" key="3">
    <source>
        <dbReference type="Pfam" id="PF04773"/>
    </source>
</evidence>
<evidence type="ECO:0000313" key="6">
    <source>
        <dbReference type="Proteomes" id="UP001207918"/>
    </source>
</evidence>
<evidence type="ECO:0000313" key="5">
    <source>
        <dbReference type="EMBL" id="MCW9707345.1"/>
    </source>
</evidence>
<sequence length="304" mass="33594">MTDPQKYLHPDQPDKKIDALLNEAARVDRKHSVTVSNSETTAAFQQVSERTGLASKPSKTKTPLWNWKFAAAAVILLGAIGIGYLSIPNHIAVPHGETKTITLSDQTTITLNSGSTLSYPKWFNIWERTVALNGEAFFEVTTTGMPFQVEAGRGLITVMGTKFNVRSWPDDKNATSVFLEEGRVSFSSADRESKEVVLEPGQFSQLTPKSERPSPPTAADPSKATVWMQQGLAFENQPLSDIFNELSRRFNIKIKAESESLLQEKLTLYLSKVKNAEQTLGDICRVKGLTYSKSGDTFVVSESF</sequence>
<dbReference type="Gene3D" id="2.60.120.1440">
    <property type="match status" value="1"/>
</dbReference>
<accession>A0ABT3PN33</accession>
<dbReference type="InterPro" id="IPR006860">
    <property type="entry name" value="FecR"/>
</dbReference>
<feature type="domain" description="Protein FecR C-terminal" evidence="4">
    <location>
        <begin position="232"/>
        <end position="300"/>
    </location>
</feature>
<keyword evidence="2" id="KW-1133">Transmembrane helix</keyword>
<dbReference type="Pfam" id="PF16344">
    <property type="entry name" value="FecR_C"/>
    <property type="match status" value="1"/>
</dbReference>
<feature type="region of interest" description="Disordered" evidence="1">
    <location>
        <begin position="190"/>
        <end position="222"/>
    </location>
</feature>
<dbReference type="EMBL" id="JAGGJA010000006">
    <property type="protein sequence ID" value="MCW9707345.1"/>
    <property type="molecule type" value="Genomic_DNA"/>
</dbReference>
<keyword evidence="2" id="KW-0812">Transmembrane</keyword>
<protein>
    <submittedName>
        <fullName evidence="5">FecR domain-containing protein</fullName>
    </submittedName>
</protein>
<evidence type="ECO:0000259" key="4">
    <source>
        <dbReference type="Pfam" id="PF16344"/>
    </source>
</evidence>
<dbReference type="Gene3D" id="3.55.50.30">
    <property type="match status" value="1"/>
</dbReference>
<feature type="transmembrane region" description="Helical" evidence="2">
    <location>
        <begin position="65"/>
        <end position="87"/>
    </location>
</feature>
<proteinExistence type="predicted"/>
<keyword evidence="2" id="KW-0472">Membrane</keyword>
<comment type="caution">
    <text evidence="5">The sequence shown here is derived from an EMBL/GenBank/DDBJ whole genome shotgun (WGS) entry which is preliminary data.</text>
</comment>
<gene>
    <name evidence="5" type="ORF">J6I44_10785</name>
</gene>
<dbReference type="InterPro" id="IPR012373">
    <property type="entry name" value="Ferrdict_sens_TM"/>
</dbReference>
<reference evidence="5 6" key="1">
    <citation type="submission" date="2021-03" db="EMBL/GenBank/DDBJ databases">
        <title>Aliifodinibius sp. nov., a new bacterium isolated from saline soil.</title>
        <authorList>
            <person name="Galisteo C."/>
            <person name="De La Haba R."/>
            <person name="Sanchez-Porro C."/>
            <person name="Ventosa A."/>
        </authorList>
    </citation>
    <scope>NUCLEOTIDE SEQUENCE [LARGE SCALE GENOMIC DNA]</scope>
    <source>
        <strain evidence="5 6">1BSP15-2V2</strain>
    </source>
</reference>
<evidence type="ECO:0000256" key="1">
    <source>
        <dbReference type="SAM" id="MobiDB-lite"/>
    </source>
</evidence>
<keyword evidence="6" id="KW-1185">Reference proteome</keyword>
<dbReference type="InterPro" id="IPR032508">
    <property type="entry name" value="FecR_C"/>
</dbReference>
<dbReference type="PIRSF" id="PIRSF018266">
    <property type="entry name" value="FecR"/>
    <property type="match status" value="1"/>
</dbReference>